<dbReference type="AlphaFoldDB" id="A0AAE0T2X4"/>
<reference evidence="2" key="3">
    <citation type="submission" date="2023-05" db="EMBL/GenBank/DDBJ databases">
        <authorList>
            <person name="Smith C.H."/>
        </authorList>
    </citation>
    <scope>NUCLEOTIDE SEQUENCE</scope>
    <source>
        <strain evidence="2">CHS0354</strain>
        <tissue evidence="2">Mantle</tissue>
    </source>
</reference>
<feature type="compositionally biased region" description="Basic residues" evidence="1">
    <location>
        <begin position="1"/>
        <end position="10"/>
    </location>
</feature>
<dbReference type="Proteomes" id="UP001195483">
    <property type="component" value="Unassembled WGS sequence"/>
</dbReference>
<dbReference type="EMBL" id="JAEAOA010001484">
    <property type="protein sequence ID" value="KAK3602651.1"/>
    <property type="molecule type" value="Genomic_DNA"/>
</dbReference>
<name>A0AAE0T2X4_9BIVA</name>
<comment type="caution">
    <text evidence="2">The sequence shown here is derived from an EMBL/GenBank/DDBJ whole genome shotgun (WGS) entry which is preliminary data.</text>
</comment>
<proteinExistence type="predicted"/>
<feature type="compositionally biased region" description="Polar residues" evidence="1">
    <location>
        <begin position="106"/>
        <end position="126"/>
    </location>
</feature>
<evidence type="ECO:0000313" key="3">
    <source>
        <dbReference type="Proteomes" id="UP001195483"/>
    </source>
</evidence>
<sequence>MEPVGKHKHNNQMYGTTWITQNSSGTKQAGKEKYKTQCANEPAEKHKQIQQPEERNQLTKIKSSGTVRGGKEKAITKTLVRSQLDNAQSVVRNQKANKRKARCTDQLANIQSSGTESAGKQTNTRTIGAEQAV</sequence>
<keyword evidence="3" id="KW-1185">Reference proteome</keyword>
<protein>
    <submittedName>
        <fullName evidence="2">Uncharacterized protein</fullName>
    </submittedName>
</protein>
<accession>A0AAE0T2X4</accession>
<feature type="region of interest" description="Disordered" evidence="1">
    <location>
        <begin position="92"/>
        <end position="133"/>
    </location>
</feature>
<gene>
    <name evidence="2" type="ORF">CHS0354_024973</name>
</gene>
<evidence type="ECO:0000313" key="2">
    <source>
        <dbReference type="EMBL" id="KAK3602651.1"/>
    </source>
</evidence>
<feature type="compositionally biased region" description="Polar residues" evidence="1">
    <location>
        <begin position="11"/>
        <end position="27"/>
    </location>
</feature>
<feature type="compositionally biased region" description="Basic and acidic residues" evidence="1">
    <location>
        <begin position="42"/>
        <end position="53"/>
    </location>
</feature>
<reference evidence="2" key="2">
    <citation type="journal article" date="2021" name="Genome Biol. Evol.">
        <title>Developing a high-quality reference genome for a parasitic bivalve with doubly uniparental inheritance (Bivalvia: Unionida).</title>
        <authorList>
            <person name="Smith C.H."/>
        </authorList>
    </citation>
    <scope>NUCLEOTIDE SEQUENCE</scope>
    <source>
        <strain evidence="2">CHS0354</strain>
        <tissue evidence="2">Mantle</tissue>
    </source>
</reference>
<evidence type="ECO:0000256" key="1">
    <source>
        <dbReference type="SAM" id="MobiDB-lite"/>
    </source>
</evidence>
<reference evidence="2" key="1">
    <citation type="journal article" date="2021" name="Genome Biol. Evol.">
        <title>A High-Quality Reference Genome for a Parasitic Bivalve with Doubly Uniparental Inheritance (Bivalvia: Unionida).</title>
        <authorList>
            <person name="Smith C.H."/>
        </authorList>
    </citation>
    <scope>NUCLEOTIDE SEQUENCE</scope>
    <source>
        <strain evidence="2">CHS0354</strain>
    </source>
</reference>
<organism evidence="2 3">
    <name type="scientific">Potamilus streckersoni</name>
    <dbReference type="NCBI Taxonomy" id="2493646"/>
    <lineage>
        <taxon>Eukaryota</taxon>
        <taxon>Metazoa</taxon>
        <taxon>Spiralia</taxon>
        <taxon>Lophotrochozoa</taxon>
        <taxon>Mollusca</taxon>
        <taxon>Bivalvia</taxon>
        <taxon>Autobranchia</taxon>
        <taxon>Heteroconchia</taxon>
        <taxon>Palaeoheterodonta</taxon>
        <taxon>Unionida</taxon>
        <taxon>Unionoidea</taxon>
        <taxon>Unionidae</taxon>
        <taxon>Ambleminae</taxon>
        <taxon>Lampsilini</taxon>
        <taxon>Potamilus</taxon>
    </lineage>
</organism>
<feature type="region of interest" description="Disordered" evidence="1">
    <location>
        <begin position="1"/>
        <end position="53"/>
    </location>
</feature>